<evidence type="ECO:0000313" key="2">
    <source>
        <dbReference type="EMBL" id="ORX38695.1"/>
    </source>
</evidence>
<dbReference type="PANTHER" id="PTHR13774:SF32">
    <property type="entry name" value="ANTISENSE-ENHANCING SEQUENCE 1"/>
    <property type="match status" value="1"/>
</dbReference>
<dbReference type="NCBIfam" id="TIGR00654">
    <property type="entry name" value="PhzF_family"/>
    <property type="match status" value="1"/>
</dbReference>
<dbReference type="GO" id="GO:0005737">
    <property type="term" value="C:cytoplasm"/>
    <property type="evidence" value="ECO:0007669"/>
    <property type="project" value="TreeGrafter"/>
</dbReference>
<reference evidence="2 3" key="1">
    <citation type="submission" date="2017-03" db="EMBL/GenBank/DDBJ databases">
        <title>Widespread Adenine N6-methylation of Active Genes in Fungi.</title>
        <authorList>
            <consortium name="DOE Joint Genome Institute"/>
            <person name="Mondo S.J."/>
            <person name="Dannebaum R.O."/>
            <person name="Kuo R.C."/>
            <person name="Louie K.B."/>
            <person name="Bewick A.J."/>
            <person name="Labutti K."/>
            <person name="Haridas S."/>
            <person name="Kuo A."/>
            <person name="Salamov A."/>
            <person name="Ahrendt S.R."/>
            <person name="Lau R."/>
            <person name="Bowen B.P."/>
            <person name="Lipzen A."/>
            <person name="Sullivan W."/>
            <person name="Andreopoulos W.B."/>
            <person name="Clum A."/>
            <person name="Lindquist E."/>
            <person name="Daum C."/>
            <person name="Northen T.R."/>
            <person name="Ramamoorthy G."/>
            <person name="Schmitz R.J."/>
            <person name="Gryganskyi A."/>
            <person name="Culley D."/>
            <person name="Magnuson J."/>
            <person name="James T.Y."/>
            <person name="O'Malley M.A."/>
            <person name="Stajich J.E."/>
            <person name="Spatafora J.W."/>
            <person name="Visel A."/>
            <person name="Grigoriev I.V."/>
        </authorList>
    </citation>
    <scope>NUCLEOTIDE SEQUENCE [LARGE SCALE GENOMIC DNA]</scope>
    <source>
        <strain evidence="2 3">NRRL Y-17943</strain>
    </source>
</reference>
<dbReference type="RefSeq" id="XP_021872617.1">
    <property type="nucleotide sequence ID" value="XM_022018082.1"/>
</dbReference>
<dbReference type="AlphaFoldDB" id="A0A1Y1UNI8"/>
<organism evidence="2 3">
    <name type="scientific">Kockovaella imperatae</name>
    <dbReference type="NCBI Taxonomy" id="4999"/>
    <lineage>
        <taxon>Eukaryota</taxon>
        <taxon>Fungi</taxon>
        <taxon>Dikarya</taxon>
        <taxon>Basidiomycota</taxon>
        <taxon>Agaricomycotina</taxon>
        <taxon>Tremellomycetes</taxon>
        <taxon>Tremellales</taxon>
        <taxon>Cuniculitremaceae</taxon>
        <taxon>Kockovaella</taxon>
    </lineage>
</organism>
<feature type="region of interest" description="Disordered" evidence="1">
    <location>
        <begin position="221"/>
        <end position="244"/>
    </location>
</feature>
<feature type="region of interest" description="Disordered" evidence="1">
    <location>
        <begin position="1"/>
        <end position="39"/>
    </location>
</feature>
<dbReference type="FunCoup" id="A0A1Y1UNI8">
    <property type="interactions" value="272"/>
</dbReference>
<sequence length="519" mass="56369">MNQQTQGHLGSEAFELQTIGESASRDSSDGRPYTSARSDASEAISLLEGDPMRDTAATVADVRCGPLTQVWRTLSTQFYSNGTRLEIHRLPDGRPDVERLTSDLGTLLPGEISIQYQPQPTMTAENAGDGNRTLENESQDSQAVTRKDILLDKLKDVASAGFAVIRSCHSQDTRLEWTEELWDRGMDGVPNSTMSTYSFYQVDVFSDEATKGNPVAVVIVDNEPSDSSSGSADPSAGPSEEAMQSFASWTNLSETTFLFPNTAGSASGDDYDYTLRIFTPVRELPFAGHPTLGSCQAWLQHSSGKAGTGTSEAQGEDGEYRYVTQRCQIGNVTIRVHRQHGTLAFAAPPLIRSGPVDSELVDTVCDAMKVDSACVIDHYWVDTGPGFFALQLQSAKQVLEVNYETVTGVKNLIWGIFGEYEGNSDDPDAPRYEVRLFAPAIDVGEDPVTGSLNAGIAIWLGQRAEAEGRKPEDYIASQGTKVGRKGRVKVSYVLNDDGKVERIWIGGHANICIEGKLTL</sequence>
<protein>
    <recommendedName>
        <fullName evidence="4">Phenazine biosynthesis protein</fullName>
    </recommendedName>
</protein>
<evidence type="ECO:0008006" key="4">
    <source>
        <dbReference type="Google" id="ProtNLM"/>
    </source>
</evidence>
<dbReference type="PANTHER" id="PTHR13774">
    <property type="entry name" value="PHENAZINE BIOSYNTHESIS PROTEIN"/>
    <property type="match status" value="1"/>
</dbReference>
<dbReference type="InParanoid" id="A0A1Y1UNI8"/>
<accession>A0A1Y1UNI8</accession>
<dbReference type="InterPro" id="IPR003719">
    <property type="entry name" value="Phenazine_PhzF-like"/>
</dbReference>
<dbReference type="GO" id="GO:0016853">
    <property type="term" value="F:isomerase activity"/>
    <property type="evidence" value="ECO:0007669"/>
    <property type="project" value="TreeGrafter"/>
</dbReference>
<dbReference type="Gene3D" id="3.10.310.10">
    <property type="entry name" value="Diaminopimelate Epimerase, Chain A, domain 1"/>
    <property type="match status" value="2"/>
</dbReference>
<feature type="compositionally biased region" description="Low complexity" evidence="1">
    <location>
        <begin position="225"/>
        <end position="239"/>
    </location>
</feature>
<gene>
    <name evidence="2" type="ORF">BD324DRAFT_650040</name>
</gene>
<keyword evidence="3" id="KW-1185">Reference proteome</keyword>
<dbReference type="EMBL" id="NBSH01000004">
    <property type="protein sequence ID" value="ORX38695.1"/>
    <property type="molecule type" value="Genomic_DNA"/>
</dbReference>
<evidence type="ECO:0000256" key="1">
    <source>
        <dbReference type="SAM" id="MobiDB-lite"/>
    </source>
</evidence>
<feature type="region of interest" description="Disordered" evidence="1">
    <location>
        <begin position="119"/>
        <end position="143"/>
    </location>
</feature>
<dbReference type="Proteomes" id="UP000193218">
    <property type="component" value="Unassembled WGS sequence"/>
</dbReference>
<dbReference type="OrthoDB" id="75169at2759"/>
<dbReference type="Pfam" id="PF02567">
    <property type="entry name" value="PhzC-PhzF"/>
    <property type="match status" value="1"/>
</dbReference>
<proteinExistence type="predicted"/>
<evidence type="ECO:0000313" key="3">
    <source>
        <dbReference type="Proteomes" id="UP000193218"/>
    </source>
</evidence>
<comment type="caution">
    <text evidence="2">The sequence shown here is derived from an EMBL/GenBank/DDBJ whole genome shotgun (WGS) entry which is preliminary data.</text>
</comment>
<dbReference type="GeneID" id="33559891"/>
<dbReference type="SUPFAM" id="SSF54506">
    <property type="entry name" value="Diaminopimelate epimerase-like"/>
    <property type="match status" value="1"/>
</dbReference>
<name>A0A1Y1UNI8_9TREE</name>
<dbReference type="STRING" id="4999.A0A1Y1UNI8"/>